<reference evidence="4 5" key="1">
    <citation type="submission" date="2019-12" db="EMBL/GenBank/DDBJ databases">
        <title>Whole genome sequences of Lactococcus raffinolactis strains isolated from sewage.</title>
        <authorList>
            <person name="Ybazeta G."/>
            <person name="Ross M."/>
            <person name="Brabant-Kirwan D."/>
            <person name="Saleh M."/>
            <person name="Dillon J.A."/>
            <person name="Splinter K."/>
            <person name="Nokhbeh R."/>
        </authorList>
    </citation>
    <scope>NUCLEOTIDE SEQUENCE [LARGE SCALE GENOMIC DNA]</scope>
    <source>
        <strain evidence="4 5">Lr_19_5</strain>
    </source>
</reference>
<keyword evidence="2" id="KW-0175">Coiled coil</keyword>
<dbReference type="Gene3D" id="1.10.260.40">
    <property type="entry name" value="lambda repressor-like DNA-binding domains"/>
    <property type="match status" value="1"/>
</dbReference>
<evidence type="ECO:0000313" key="5">
    <source>
        <dbReference type="Proteomes" id="UP000501945"/>
    </source>
</evidence>
<name>A0A6H0UCB8_9LACT</name>
<dbReference type="InterPro" id="IPR010982">
    <property type="entry name" value="Lambda_DNA-bd_dom_sf"/>
</dbReference>
<feature type="domain" description="HTH cro/C1-type" evidence="3">
    <location>
        <begin position="17"/>
        <end position="71"/>
    </location>
</feature>
<dbReference type="AlphaFoldDB" id="A0A6H0UCB8"/>
<dbReference type="Proteomes" id="UP000501945">
    <property type="component" value="Chromosome"/>
</dbReference>
<dbReference type="SUPFAM" id="SSF47413">
    <property type="entry name" value="lambda repressor-like DNA-binding domains"/>
    <property type="match status" value="1"/>
</dbReference>
<dbReference type="Pfam" id="PF01381">
    <property type="entry name" value="HTH_3"/>
    <property type="match status" value="1"/>
</dbReference>
<evidence type="ECO:0000256" key="2">
    <source>
        <dbReference type="SAM" id="Coils"/>
    </source>
</evidence>
<proteinExistence type="predicted"/>
<dbReference type="GO" id="GO:0003677">
    <property type="term" value="F:DNA binding"/>
    <property type="evidence" value="ECO:0007669"/>
    <property type="project" value="UniProtKB-KW"/>
</dbReference>
<dbReference type="SMART" id="SM00530">
    <property type="entry name" value="HTH_XRE"/>
    <property type="match status" value="1"/>
</dbReference>
<accession>A0A6H0UCB8</accession>
<evidence type="ECO:0000313" key="4">
    <source>
        <dbReference type="EMBL" id="QIW53074.1"/>
    </source>
</evidence>
<feature type="coiled-coil region" evidence="2">
    <location>
        <begin position="73"/>
        <end position="100"/>
    </location>
</feature>
<dbReference type="CDD" id="cd00093">
    <property type="entry name" value="HTH_XRE"/>
    <property type="match status" value="1"/>
</dbReference>
<dbReference type="RefSeq" id="WP_167838368.1">
    <property type="nucleotide sequence ID" value="NZ_CP047616.1"/>
</dbReference>
<dbReference type="InterPro" id="IPR001387">
    <property type="entry name" value="Cro/C1-type_HTH"/>
</dbReference>
<protein>
    <submittedName>
        <fullName evidence="4">Helix-turn-helix domain-containing protein</fullName>
    </submittedName>
</protein>
<keyword evidence="1" id="KW-0238">DNA-binding</keyword>
<dbReference type="PANTHER" id="PTHR46558">
    <property type="entry name" value="TRACRIPTIONAL REGULATORY PROTEIN-RELATED-RELATED"/>
    <property type="match status" value="1"/>
</dbReference>
<evidence type="ECO:0000256" key="1">
    <source>
        <dbReference type="ARBA" id="ARBA00023125"/>
    </source>
</evidence>
<organism evidence="4 5">
    <name type="scientific">Pseudolactococcus raffinolactis</name>
    <dbReference type="NCBI Taxonomy" id="1366"/>
    <lineage>
        <taxon>Bacteria</taxon>
        <taxon>Bacillati</taxon>
        <taxon>Bacillota</taxon>
        <taxon>Bacilli</taxon>
        <taxon>Lactobacillales</taxon>
        <taxon>Streptococcaceae</taxon>
        <taxon>Pseudolactococcus</taxon>
    </lineage>
</organism>
<sequence length="230" mass="25750">MADNRKLYFIQNFGNNVAKLRKEKNIKQEALAEYVGISKNAISKIEQGTSYPSFANLDKIAEFFKTTPTQLFGTELEIQLEISEKNIDEYEKKASTILKANKAFYDLHKDITKYADPDLDYTLSVLGNAVAGKSAVDSLYKEITSNTDPDLDYTLSVLENAIASKNAVDSLYKEITSNTDPDLDYTLSVLENAIASKNAVDNLYKEIKRNTDPDFNLALNTSNNKDDKAE</sequence>
<dbReference type="PROSITE" id="PS50943">
    <property type="entry name" value="HTH_CROC1"/>
    <property type="match status" value="1"/>
</dbReference>
<dbReference type="EMBL" id="CP047616">
    <property type="protein sequence ID" value="QIW53074.1"/>
    <property type="molecule type" value="Genomic_DNA"/>
</dbReference>
<evidence type="ECO:0000259" key="3">
    <source>
        <dbReference type="PROSITE" id="PS50943"/>
    </source>
</evidence>
<dbReference type="PANTHER" id="PTHR46558:SF11">
    <property type="entry name" value="HTH-TYPE TRANSCRIPTIONAL REGULATOR XRE"/>
    <property type="match status" value="1"/>
</dbReference>
<gene>
    <name evidence="4" type="ORF">GU336_02280</name>
</gene>